<name>A0A0F9JS39_9ZZZZ</name>
<evidence type="ECO:0000313" key="1">
    <source>
        <dbReference type="EMBL" id="KKM08493.1"/>
    </source>
</evidence>
<dbReference type="GO" id="GO:0003677">
    <property type="term" value="F:DNA binding"/>
    <property type="evidence" value="ECO:0007669"/>
    <property type="project" value="InterPro"/>
</dbReference>
<protein>
    <submittedName>
        <fullName evidence="1">Uncharacterized protein</fullName>
    </submittedName>
</protein>
<comment type="caution">
    <text evidence="1">The sequence shown here is derived from an EMBL/GenBank/DDBJ whole genome shotgun (WGS) entry which is preliminary data.</text>
</comment>
<proteinExistence type="predicted"/>
<dbReference type="GO" id="GO:0009307">
    <property type="term" value="P:DNA restriction-modification system"/>
    <property type="evidence" value="ECO:0007669"/>
    <property type="project" value="InterPro"/>
</dbReference>
<gene>
    <name evidence="1" type="ORF">LCGC14_1723930</name>
</gene>
<dbReference type="EMBL" id="LAZR01015555">
    <property type="protein sequence ID" value="KKM08493.1"/>
    <property type="molecule type" value="Genomic_DNA"/>
</dbReference>
<feature type="non-terminal residue" evidence="1">
    <location>
        <position position="173"/>
    </location>
</feature>
<organism evidence="1">
    <name type="scientific">marine sediment metagenome</name>
    <dbReference type="NCBI Taxonomy" id="412755"/>
    <lineage>
        <taxon>unclassified sequences</taxon>
        <taxon>metagenomes</taxon>
        <taxon>ecological metagenomes</taxon>
    </lineage>
</organism>
<reference evidence="1" key="1">
    <citation type="journal article" date="2015" name="Nature">
        <title>Complex archaea that bridge the gap between prokaryotes and eukaryotes.</title>
        <authorList>
            <person name="Spang A."/>
            <person name="Saw J.H."/>
            <person name="Jorgensen S.L."/>
            <person name="Zaremba-Niedzwiedzka K."/>
            <person name="Martijn J."/>
            <person name="Lind A.E."/>
            <person name="van Eijk R."/>
            <person name="Schleper C."/>
            <person name="Guy L."/>
            <person name="Ettema T.J."/>
        </authorList>
    </citation>
    <scope>NUCLEOTIDE SEQUENCE</scope>
</reference>
<sequence>MPRGKSLEQREKERPEHGYWIIPPEIHEPLNKEFNFEFDPCPNPKPKLFNGLEVDWKKSNWVNPPFWAGITYWVNKAIEEQQKGNTSVLILPLDNWVKKLFDAKAEIRVVGSHEWIHTEDGSRRKAPRPSFLFILKGNDPKLERNEENDDLCANCGEYRGRHGNDNCCPSALE</sequence>
<dbReference type="GO" id="GO:0009007">
    <property type="term" value="F:site-specific DNA-methyltransferase (adenine-specific) activity"/>
    <property type="evidence" value="ECO:0007669"/>
    <property type="project" value="InterPro"/>
</dbReference>
<dbReference type="AlphaFoldDB" id="A0A0F9JS39"/>
<dbReference type="Pfam" id="PF05869">
    <property type="entry name" value="Dam"/>
    <property type="match status" value="1"/>
</dbReference>
<dbReference type="InterPro" id="IPR008593">
    <property type="entry name" value="Dam_MeTrfase"/>
</dbReference>
<accession>A0A0F9JS39</accession>